<dbReference type="InterPro" id="IPR029044">
    <property type="entry name" value="Nucleotide-diphossugar_trans"/>
</dbReference>
<keyword evidence="2" id="KW-1185">Reference proteome</keyword>
<dbReference type="GO" id="GO:0016757">
    <property type="term" value="F:glycosyltransferase activity"/>
    <property type="evidence" value="ECO:0007669"/>
    <property type="project" value="InterPro"/>
</dbReference>
<dbReference type="InterPro" id="IPR002495">
    <property type="entry name" value="Glyco_trans_8"/>
</dbReference>
<reference evidence="1 2" key="1">
    <citation type="submission" date="2020-08" db="EMBL/GenBank/DDBJ databases">
        <title>Genomic Encyclopedia of Type Strains, Phase III (KMG-III): the genomes of soil and plant-associated and newly described type strains.</title>
        <authorList>
            <person name="Whitman W."/>
        </authorList>
    </citation>
    <scope>NUCLEOTIDE SEQUENCE [LARGE SCALE GENOMIC DNA]</scope>
    <source>
        <strain evidence="1 2">CECT 8088</strain>
    </source>
</reference>
<protein>
    <submittedName>
        <fullName evidence="1">Lipopolysaccharide biosynthesis glycosyltransferase</fullName>
    </submittedName>
</protein>
<accession>A0A839V1B6</accession>
<dbReference type="Gene3D" id="3.90.550.10">
    <property type="entry name" value="Spore Coat Polysaccharide Biosynthesis Protein SpsA, Chain A"/>
    <property type="match status" value="1"/>
</dbReference>
<keyword evidence="1" id="KW-0808">Transferase</keyword>
<dbReference type="AlphaFoldDB" id="A0A839V1B6"/>
<organism evidence="1 2">
    <name type="scientific">Endobacter medicaginis</name>
    <dbReference type="NCBI Taxonomy" id="1181271"/>
    <lineage>
        <taxon>Bacteria</taxon>
        <taxon>Pseudomonadati</taxon>
        <taxon>Pseudomonadota</taxon>
        <taxon>Alphaproteobacteria</taxon>
        <taxon>Acetobacterales</taxon>
        <taxon>Acetobacteraceae</taxon>
        <taxon>Endobacter</taxon>
    </lineage>
</organism>
<dbReference type="Pfam" id="PF01501">
    <property type="entry name" value="Glyco_transf_8"/>
    <property type="match status" value="1"/>
</dbReference>
<gene>
    <name evidence="1" type="ORF">FHR90_002480</name>
</gene>
<name>A0A839V1B6_9PROT</name>
<proteinExistence type="predicted"/>
<evidence type="ECO:0000313" key="2">
    <source>
        <dbReference type="Proteomes" id="UP000557688"/>
    </source>
</evidence>
<dbReference type="Proteomes" id="UP000557688">
    <property type="component" value="Unassembled WGS sequence"/>
</dbReference>
<dbReference type="SUPFAM" id="SSF53448">
    <property type="entry name" value="Nucleotide-diphospho-sugar transferases"/>
    <property type="match status" value="1"/>
</dbReference>
<dbReference type="EMBL" id="JACHXV010000009">
    <property type="protein sequence ID" value="MBB3174635.1"/>
    <property type="molecule type" value="Genomic_DNA"/>
</dbReference>
<dbReference type="RefSeq" id="WP_183275324.1">
    <property type="nucleotide sequence ID" value="NZ_JACHXV010000009.1"/>
</dbReference>
<comment type="caution">
    <text evidence="1">The sequence shown here is derived from an EMBL/GenBank/DDBJ whole genome shotgun (WGS) entry which is preliminary data.</text>
</comment>
<evidence type="ECO:0000313" key="1">
    <source>
        <dbReference type="EMBL" id="MBB3174635.1"/>
    </source>
</evidence>
<sequence length="317" mass="36267">MTRSCVCFTSDTGYIYPTFAAARQALAHVDRDRVDVVVLGIDLDPACAAAFGAACARAGIRLATATRAQIGGAPAMLARLFLAELLPANYRQIFYMDGDITIHGSLMPLFDYNLPPGSLLAANDPMTFALEDRDRHGENIRRHFETIGMTHDQASNYFNSGTIMADRVTWMEIGSAAWATWQTRQHWQFSDQDVLNLNAIARHIPLSLAWNFPIYMRNARVEDTIRPRVVHYMSKPKPWDGAFPPWTSAIHRIYLDTARQFPEIAAWHRPMPVRRRLRYHAQQRYKRMLESITWGLSKKRCRILDYERRRAVLSQAA</sequence>